<dbReference type="Proteomes" id="UP001062846">
    <property type="component" value="Chromosome 7"/>
</dbReference>
<name>A0ACC0N3L8_RHOML</name>
<evidence type="ECO:0000313" key="2">
    <source>
        <dbReference type="Proteomes" id="UP001062846"/>
    </source>
</evidence>
<accession>A0ACC0N3L8</accession>
<sequence length="305" mass="35376">MPLDKSVSYLNRVKIIETTNEPSFTSNEDVAICKAFLSVLEDLRRDGNLQSQTNLCNGIFQKFVASTKNESRSQESVRSRWEKIMTRCFKFHAYLTRIRYEYQKGLSESQTAYQAKLLYVECERQQFVMGHCWEILQHRLFKWQDMPDTKNPNTPIKTIDSNPQSSQILDVPFPSQGFDHKTCRGCSHSPNGETSGGSEAEKERPQGKAKAVELETSQNDDLTEQLDKQARKEEMKKAQLEERRLRLTKKMQEIEEKQVAAKQLEIDDAVMSMDTSKMDHQTQLYWAMRKDEIIARAFNRLDISG</sequence>
<organism evidence="1 2">
    <name type="scientific">Rhododendron molle</name>
    <name type="common">Chinese azalea</name>
    <name type="synonym">Azalea mollis</name>
    <dbReference type="NCBI Taxonomy" id="49168"/>
    <lineage>
        <taxon>Eukaryota</taxon>
        <taxon>Viridiplantae</taxon>
        <taxon>Streptophyta</taxon>
        <taxon>Embryophyta</taxon>
        <taxon>Tracheophyta</taxon>
        <taxon>Spermatophyta</taxon>
        <taxon>Magnoliopsida</taxon>
        <taxon>eudicotyledons</taxon>
        <taxon>Gunneridae</taxon>
        <taxon>Pentapetalae</taxon>
        <taxon>asterids</taxon>
        <taxon>Ericales</taxon>
        <taxon>Ericaceae</taxon>
        <taxon>Ericoideae</taxon>
        <taxon>Rhodoreae</taxon>
        <taxon>Rhododendron</taxon>
    </lineage>
</organism>
<comment type="caution">
    <text evidence="1">The sequence shown here is derived from an EMBL/GenBank/DDBJ whole genome shotgun (WGS) entry which is preliminary data.</text>
</comment>
<gene>
    <name evidence="1" type="ORF">RHMOL_Rhmol07G0233000</name>
</gene>
<proteinExistence type="predicted"/>
<evidence type="ECO:0000313" key="1">
    <source>
        <dbReference type="EMBL" id="KAI8547923.1"/>
    </source>
</evidence>
<protein>
    <submittedName>
        <fullName evidence="1">Uncharacterized protein</fullName>
    </submittedName>
</protein>
<reference evidence="1" key="1">
    <citation type="submission" date="2022-02" db="EMBL/GenBank/DDBJ databases">
        <title>Plant Genome Project.</title>
        <authorList>
            <person name="Zhang R.-G."/>
        </authorList>
    </citation>
    <scope>NUCLEOTIDE SEQUENCE</scope>
    <source>
        <strain evidence="1">AT1</strain>
    </source>
</reference>
<keyword evidence="2" id="KW-1185">Reference proteome</keyword>
<dbReference type="EMBL" id="CM046394">
    <property type="protein sequence ID" value="KAI8547923.1"/>
    <property type="molecule type" value="Genomic_DNA"/>
</dbReference>